<sequence length="464" mass="49350">MTVAANPTQKSVTWGVQATLGVFLLYGLTALPDFDARWGVSLASIVVALGWIVLAAVGFQLLRDPPARLPVTALATALIVVRVTFALFAVGRTSTGDPNSYLNLAKGLLAGEGLVIHEPYFGSAWYALFPPLYPLLLAGWGAFAGFATPSVLALGTLIDGAAAWLIVLLGNRLGSAVAGRRAAWLYLLWPSVLFSAPLAQKEGLCVLLILALALAWIDRRSGWRGALALGLPAGLLALTQPGEAPLAALFGLVLVRRIGLWPMLAAGLRGALVTVVVLLPWWIRNAIVFHAFVPLTTAGGASLWIGNNPDATGNWEPPPASLKGIPELAYGKRISALARIWIETHPVAFLRLTVTKLLRACGIAEFGINRLVAMGPPFPRALAAALWPLAQGAHLAMLAVAALRLGRVPFTLILLIAACGLQCGLFGMWFEFGERHRDFATPFLLLALCWSFAATPVEKLRAKP</sequence>
<keyword evidence="7 8" id="KW-0472">Membrane</keyword>
<organism evidence="9 10">
    <name type="scientific">Sphingomonas echinoides</name>
    <dbReference type="NCBI Taxonomy" id="59803"/>
    <lineage>
        <taxon>Bacteria</taxon>
        <taxon>Pseudomonadati</taxon>
        <taxon>Pseudomonadota</taxon>
        <taxon>Alphaproteobacteria</taxon>
        <taxon>Sphingomonadales</taxon>
        <taxon>Sphingomonadaceae</taxon>
        <taxon>Sphingomonas</taxon>
    </lineage>
</organism>
<feature type="transmembrane region" description="Helical" evidence="8">
    <location>
        <begin position="410"/>
        <end position="433"/>
    </location>
</feature>
<evidence type="ECO:0000313" key="10">
    <source>
        <dbReference type="Proteomes" id="UP001279660"/>
    </source>
</evidence>
<feature type="transmembrane region" description="Helical" evidence="8">
    <location>
        <begin position="381"/>
        <end position="403"/>
    </location>
</feature>
<evidence type="ECO:0000256" key="2">
    <source>
        <dbReference type="ARBA" id="ARBA00022475"/>
    </source>
</evidence>
<feature type="transmembrane region" description="Helical" evidence="8">
    <location>
        <begin position="286"/>
        <end position="305"/>
    </location>
</feature>
<feature type="transmembrane region" description="Helical" evidence="8">
    <location>
        <begin position="260"/>
        <end position="279"/>
    </location>
</feature>
<accession>A0ABU4PJQ5</accession>
<gene>
    <name evidence="9" type="ORF">SIL82_03535</name>
</gene>
<evidence type="ECO:0000313" key="9">
    <source>
        <dbReference type="EMBL" id="MDX5983318.1"/>
    </source>
</evidence>
<dbReference type="RefSeq" id="WP_245535553.1">
    <property type="nucleotide sequence ID" value="NZ_JAWXXV010000001.1"/>
</dbReference>
<feature type="transmembrane region" description="Helical" evidence="8">
    <location>
        <begin position="132"/>
        <end position="154"/>
    </location>
</feature>
<keyword evidence="6 8" id="KW-1133">Transmembrane helix</keyword>
<feature type="transmembrane region" description="Helical" evidence="8">
    <location>
        <begin position="198"/>
        <end position="217"/>
    </location>
</feature>
<evidence type="ECO:0000256" key="6">
    <source>
        <dbReference type="ARBA" id="ARBA00022989"/>
    </source>
</evidence>
<evidence type="ECO:0000256" key="8">
    <source>
        <dbReference type="SAM" id="Phobius"/>
    </source>
</evidence>
<evidence type="ECO:0000256" key="4">
    <source>
        <dbReference type="ARBA" id="ARBA00022679"/>
    </source>
</evidence>
<reference evidence="9 10" key="1">
    <citation type="submission" date="2023-11" db="EMBL/GenBank/DDBJ databases">
        <title>MicrobeMod: A computational toolkit for identifying prokaryotic methylation and restriction-modification with nanopore sequencing.</title>
        <authorList>
            <person name="Crits-Christoph A."/>
            <person name="Kang S.C."/>
            <person name="Lee H."/>
            <person name="Ostrov N."/>
        </authorList>
    </citation>
    <scope>NUCLEOTIDE SEQUENCE [LARGE SCALE GENOMIC DNA]</scope>
    <source>
        <strain evidence="9 10">ATCC 14820</strain>
    </source>
</reference>
<feature type="transmembrane region" description="Helical" evidence="8">
    <location>
        <begin position="229"/>
        <end position="254"/>
    </location>
</feature>
<feature type="transmembrane region" description="Helical" evidence="8">
    <location>
        <begin position="71"/>
        <end position="91"/>
    </location>
</feature>
<comment type="caution">
    <text evidence="9">The sequence shown here is derived from an EMBL/GenBank/DDBJ whole genome shotgun (WGS) entry which is preliminary data.</text>
</comment>
<keyword evidence="10" id="KW-1185">Reference proteome</keyword>
<evidence type="ECO:0000256" key="1">
    <source>
        <dbReference type="ARBA" id="ARBA00004651"/>
    </source>
</evidence>
<evidence type="ECO:0000256" key="5">
    <source>
        <dbReference type="ARBA" id="ARBA00022692"/>
    </source>
</evidence>
<keyword evidence="5 8" id="KW-0812">Transmembrane</keyword>
<feature type="transmembrane region" description="Helical" evidence="8">
    <location>
        <begin position="38"/>
        <end position="59"/>
    </location>
</feature>
<protein>
    <submittedName>
        <fullName evidence="9">Glycosyltransferase</fullName>
    </submittedName>
</protein>
<keyword evidence="4" id="KW-0808">Transferase</keyword>
<feature type="transmembrane region" description="Helical" evidence="8">
    <location>
        <begin position="12"/>
        <end position="32"/>
    </location>
</feature>
<proteinExistence type="predicted"/>
<feature type="transmembrane region" description="Helical" evidence="8">
    <location>
        <begin position="439"/>
        <end position="457"/>
    </location>
</feature>
<dbReference type="EMBL" id="JAWXXV010000001">
    <property type="protein sequence ID" value="MDX5983318.1"/>
    <property type="molecule type" value="Genomic_DNA"/>
</dbReference>
<dbReference type="InterPro" id="IPR050297">
    <property type="entry name" value="LipidA_mod_glycosyltrf_83"/>
</dbReference>
<dbReference type="PANTHER" id="PTHR33908:SF11">
    <property type="entry name" value="MEMBRANE PROTEIN"/>
    <property type="match status" value="1"/>
</dbReference>
<dbReference type="PANTHER" id="PTHR33908">
    <property type="entry name" value="MANNOSYLTRANSFERASE YKCB-RELATED"/>
    <property type="match status" value="1"/>
</dbReference>
<feature type="transmembrane region" description="Helical" evidence="8">
    <location>
        <begin position="161"/>
        <end position="178"/>
    </location>
</feature>
<dbReference type="Proteomes" id="UP001279660">
    <property type="component" value="Unassembled WGS sequence"/>
</dbReference>
<comment type="subcellular location">
    <subcellularLocation>
        <location evidence="1">Cell membrane</location>
        <topology evidence="1">Multi-pass membrane protein</topology>
    </subcellularLocation>
</comment>
<keyword evidence="2" id="KW-1003">Cell membrane</keyword>
<keyword evidence="3" id="KW-0328">Glycosyltransferase</keyword>
<name>A0ABU4PJQ5_9SPHN</name>
<evidence type="ECO:0000256" key="3">
    <source>
        <dbReference type="ARBA" id="ARBA00022676"/>
    </source>
</evidence>
<evidence type="ECO:0000256" key="7">
    <source>
        <dbReference type="ARBA" id="ARBA00023136"/>
    </source>
</evidence>